<dbReference type="RefSeq" id="WP_112091945.1">
    <property type="nucleotide sequence ID" value="NZ_PRLD01000024.1"/>
</dbReference>
<dbReference type="Gene3D" id="3.40.190.10">
    <property type="entry name" value="Periplasmic binding protein-like II"/>
    <property type="match status" value="1"/>
</dbReference>
<evidence type="ECO:0000256" key="1">
    <source>
        <dbReference type="SAM" id="SignalP"/>
    </source>
</evidence>
<name>A0A329TYB1_9FIRM</name>
<dbReference type="EMBL" id="PRLD01000024">
    <property type="protein sequence ID" value="RAW54582.1"/>
    <property type="molecule type" value="Genomic_DNA"/>
</dbReference>
<gene>
    <name evidence="2" type="ORF">C4N24_14205</name>
</gene>
<accession>A0A329TYB1</accession>
<protein>
    <submittedName>
        <fullName evidence="2">Sugar ABC transporter substrate-binding protein</fullName>
    </submittedName>
</protein>
<dbReference type="AlphaFoldDB" id="A0A329TYB1"/>
<dbReference type="PANTHER" id="PTHR43649:SF32">
    <property type="entry name" value="SUGAR BINDING SECRETED PROTEIN"/>
    <property type="match status" value="1"/>
</dbReference>
<dbReference type="InterPro" id="IPR050490">
    <property type="entry name" value="Bact_solute-bd_prot1"/>
</dbReference>
<evidence type="ECO:0000313" key="2">
    <source>
        <dbReference type="EMBL" id="RAW54582.1"/>
    </source>
</evidence>
<dbReference type="SUPFAM" id="SSF53850">
    <property type="entry name" value="Periplasmic binding protein-like II"/>
    <property type="match status" value="1"/>
</dbReference>
<feature type="signal peptide" evidence="1">
    <location>
        <begin position="1"/>
        <end position="34"/>
    </location>
</feature>
<dbReference type="InterPro" id="IPR006059">
    <property type="entry name" value="SBP"/>
</dbReference>
<dbReference type="InterPro" id="IPR006311">
    <property type="entry name" value="TAT_signal"/>
</dbReference>
<dbReference type="Pfam" id="PF13416">
    <property type="entry name" value="SBP_bac_8"/>
    <property type="match status" value="1"/>
</dbReference>
<evidence type="ECO:0000313" key="3">
    <source>
        <dbReference type="Proteomes" id="UP000251281"/>
    </source>
</evidence>
<sequence length="444" mass="47812">MKKISRRAFLSVMAAAGAAAALTACGGSSGSSTAASGSASVGGSQPGGHKLTAYAWDKNFNIPALNAAAADYKENVDPEFELEVIEQSGAGDVENAITLAGSAHDYSNLPDIVQFQDHYIQRYVSDYPDAFVPMEGADVDWDGFGKEKLSYSIVDGVHYGVPVDNSTVIFAYRTDLLEQVGKTIDDMTGATWADVTKVGEDVYAKTGKYLFSCSGDNGDLIYIMMQSEGVAEFKDGEPYITENETMHRVCETIVDMAKKNVCYLANSWSDYIDQSIQGDMVAGVVQGNWIIPTMEAVTGNSGKWQITTIPKLDGGEGYASNGGSSLYITANCGNVDLAKSFLAYTFGGSTQTYDNALRDGGVITTVLKCADSDVYNEGVEFFNNEPIYKQIVEMSKNVPIIEQSDYHVRAGVYLTTAVINTINGSNLDDELANAEQQLRFEMGL</sequence>
<dbReference type="PROSITE" id="PS51257">
    <property type="entry name" value="PROKAR_LIPOPROTEIN"/>
    <property type="match status" value="1"/>
</dbReference>
<feature type="chain" id="PRO_5016368534" evidence="1">
    <location>
        <begin position="35"/>
        <end position="444"/>
    </location>
</feature>
<reference evidence="2 3" key="1">
    <citation type="submission" date="2018-02" db="EMBL/GenBank/DDBJ databases">
        <title>Complete genome sequencing of Faecalibacterium prausnitzii strains isolated from the human gut.</title>
        <authorList>
            <person name="Fitzgerald B.C."/>
            <person name="Shkoporov A.N."/>
            <person name="Ross P.R."/>
            <person name="Hill C."/>
        </authorList>
    </citation>
    <scope>NUCLEOTIDE SEQUENCE [LARGE SCALE GENOMIC DNA]</scope>
    <source>
        <strain evidence="2 3">APC923/51-1</strain>
    </source>
</reference>
<organism evidence="2 3">
    <name type="scientific">Faecalibacterium prausnitzii</name>
    <dbReference type="NCBI Taxonomy" id="853"/>
    <lineage>
        <taxon>Bacteria</taxon>
        <taxon>Bacillati</taxon>
        <taxon>Bacillota</taxon>
        <taxon>Clostridia</taxon>
        <taxon>Eubacteriales</taxon>
        <taxon>Oscillospiraceae</taxon>
        <taxon>Faecalibacterium</taxon>
    </lineage>
</organism>
<keyword evidence="1" id="KW-0732">Signal</keyword>
<dbReference type="PANTHER" id="PTHR43649">
    <property type="entry name" value="ARABINOSE-BINDING PROTEIN-RELATED"/>
    <property type="match status" value="1"/>
</dbReference>
<dbReference type="PROSITE" id="PS51318">
    <property type="entry name" value="TAT"/>
    <property type="match status" value="1"/>
</dbReference>
<dbReference type="Proteomes" id="UP000251281">
    <property type="component" value="Unassembled WGS sequence"/>
</dbReference>
<comment type="caution">
    <text evidence="2">The sequence shown here is derived from an EMBL/GenBank/DDBJ whole genome shotgun (WGS) entry which is preliminary data.</text>
</comment>
<proteinExistence type="predicted"/>